<dbReference type="Proteomes" id="UP000199437">
    <property type="component" value="Unassembled WGS sequence"/>
</dbReference>
<evidence type="ECO:0000313" key="2">
    <source>
        <dbReference type="Proteomes" id="UP000199437"/>
    </source>
</evidence>
<accession>A0A1I0P3D4</accession>
<dbReference type="EMBL" id="FOIR01000001">
    <property type="protein sequence ID" value="SEW08695.1"/>
    <property type="molecule type" value="Genomic_DNA"/>
</dbReference>
<keyword evidence="2" id="KW-1185">Reference proteome</keyword>
<protein>
    <submittedName>
        <fullName evidence="1">Uncharacterized protein</fullName>
    </submittedName>
</protein>
<reference evidence="2" key="1">
    <citation type="submission" date="2016-10" db="EMBL/GenBank/DDBJ databases">
        <authorList>
            <person name="Varghese N."/>
            <person name="Submissions S."/>
        </authorList>
    </citation>
    <scope>NUCLEOTIDE SEQUENCE [LARGE SCALE GENOMIC DNA]</scope>
    <source>
        <strain evidence="2">CGMCC 1.12402</strain>
    </source>
</reference>
<gene>
    <name evidence="1" type="ORF">SAMN05216290_1685</name>
</gene>
<proteinExistence type="predicted"/>
<organism evidence="1 2">
    <name type="scientific">Roseivirga pacifica</name>
    <dbReference type="NCBI Taxonomy" id="1267423"/>
    <lineage>
        <taxon>Bacteria</taxon>
        <taxon>Pseudomonadati</taxon>
        <taxon>Bacteroidota</taxon>
        <taxon>Cytophagia</taxon>
        <taxon>Cytophagales</taxon>
        <taxon>Roseivirgaceae</taxon>
        <taxon>Roseivirga</taxon>
    </lineage>
</organism>
<evidence type="ECO:0000313" key="1">
    <source>
        <dbReference type="EMBL" id="SEW08695.1"/>
    </source>
</evidence>
<dbReference type="AlphaFoldDB" id="A0A1I0P3D4"/>
<name>A0A1I0P3D4_9BACT</name>
<sequence length="167" mass="18651">MICNCRSDRLHFFNGELVNMMNQIRRQEDRPGIFYLKRQLDVISEINNTFRAYQPQMCSPSLVSNVLLSLGYNVSNYNVDTNVFKTRVDLKLLEQCLVPILDCLSRSCSNQLEVNLAMVGCCLQVLLKVEDSSAVGNSVVGTFAIETLQKAGIGVNVSPQELAITIN</sequence>